<comment type="caution">
    <text evidence="1">The sequence shown here is derived from an EMBL/GenBank/DDBJ whole genome shotgun (WGS) entry which is preliminary data.</text>
</comment>
<gene>
    <name evidence="1" type="ORF">FYZ43_01355</name>
</gene>
<name>A0ABD4TT52_9ACTO</name>
<dbReference type="RefSeq" id="WP_169771057.1">
    <property type="nucleotide sequence ID" value="NZ_JABCUP010000005.1"/>
</dbReference>
<accession>A0ABD4TT52</accession>
<evidence type="ECO:0000313" key="2">
    <source>
        <dbReference type="Proteomes" id="UP001209486"/>
    </source>
</evidence>
<dbReference type="InterPro" id="IPR046828">
    <property type="entry name" value="RepSA"/>
</dbReference>
<dbReference type="Pfam" id="PF20199">
    <property type="entry name" value="RepSA"/>
    <property type="match status" value="1"/>
</dbReference>
<reference evidence="1 2" key="1">
    <citation type="submission" date="2019-08" db="EMBL/GenBank/DDBJ databases">
        <title>Comparison of rpoB and gyrB Sequences from Mobiluncus Species and Development of a Multiplex PCR Method for Clinical Detection of Mobiluncus curtisii and Mobiluncus mulieris.</title>
        <authorList>
            <person name="Yang L."/>
            <person name="Shen Y."/>
            <person name="Xu G."/>
            <person name="Shu L.-B."/>
            <person name="Hu J."/>
            <person name="Zhang R."/>
            <person name="Wang Y."/>
            <person name="Zhou H.-W."/>
            <person name="Zhang X."/>
        </authorList>
    </citation>
    <scope>NUCLEOTIDE SEQUENCE [LARGE SCALE GENOMIC DNA]</scope>
    <source>
        <strain evidence="1 2">M26</strain>
    </source>
</reference>
<proteinExistence type="predicted"/>
<protein>
    <submittedName>
        <fullName evidence="1">Replication initiation protein</fullName>
    </submittedName>
</protein>
<dbReference type="AlphaFoldDB" id="A0ABD4TT52"/>
<dbReference type="EMBL" id="VSZY01000001">
    <property type="protein sequence ID" value="MCU9968091.1"/>
    <property type="molecule type" value="Genomic_DNA"/>
</dbReference>
<sequence length="389" mass="44762">MYNREATKAAKLFKESRQFCSCPHIYKGQFYNCNSRFSDICPRCALLYRKDWLIICQSGCVPWDDIPQETIKKYTFYFLTLTAPSFGEIHFVPNTDSGSKVCACGKTHTEEDLHLKGVPVDPSTYDYEGQVAWNYAAAQLWRNTYRALRNSFETLDFFRVWEWQSRGALHVHVILRIEASEGVMPSKIKDIAHNQHTGEFGWGDQIDCQPLPDDNEREDRTKYLIKAVSYSAKTWGRFIKSRKGDNSLISKHYRRLDKAARKMECPKCVKGETCTAACHNNFGSIVRIISNSRKSKNTPGWSLNGTNRKLLRQRRHDYYVSNYDWQETQIGMARAKKARHKLANINSSPQDTAARFANITARYYKPGTTRPGTRNHRSKPALAGLLAPF</sequence>
<evidence type="ECO:0000313" key="1">
    <source>
        <dbReference type="EMBL" id="MCU9968091.1"/>
    </source>
</evidence>
<dbReference type="Proteomes" id="UP001209486">
    <property type="component" value="Unassembled WGS sequence"/>
</dbReference>
<organism evidence="1 2">
    <name type="scientific">Mobiluncus mulieris</name>
    <dbReference type="NCBI Taxonomy" id="2052"/>
    <lineage>
        <taxon>Bacteria</taxon>
        <taxon>Bacillati</taxon>
        <taxon>Actinomycetota</taxon>
        <taxon>Actinomycetes</taxon>
        <taxon>Actinomycetales</taxon>
        <taxon>Actinomycetaceae</taxon>
        <taxon>Mobiluncus</taxon>
    </lineage>
</organism>